<reference evidence="1 2" key="1">
    <citation type="journal article" date="2017" name="G3 (Bethesda)">
        <title>The Physical Genome Mapping of Anopheles albimanus Corrected Scaffold Misassemblies and Identified Interarm Rearrangements in Genus Anopheles.</title>
        <authorList>
            <person name="Artemov G.N."/>
            <person name="Peery A.N."/>
            <person name="Jiang X."/>
            <person name="Tu Z."/>
            <person name="Stegniy V.N."/>
            <person name="Sharakhova M.V."/>
            <person name="Sharakhov I.V."/>
        </authorList>
    </citation>
    <scope>NUCLEOTIDE SEQUENCE [LARGE SCALE GENOMIC DNA]</scope>
    <source>
        <strain evidence="1 2">ALBI9_A</strain>
    </source>
</reference>
<dbReference type="AlphaFoldDB" id="A0A182FYP0"/>
<dbReference type="EnsemblMetazoa" id="AALB014725-RA">
    <property type="protein sequence ID" value="AALB014725-PA"/>
    <property type="gene ID" value="AALB014725"/>
</dbReference>
<name>A0A182FYP0_ANOAL</name>
<accession>A0A182FYP0</accession>
<protein>
    <submittedName>
        <fullName evidence="1">Uncharacterized protein</fullName>
    </submittedName>
</protein>
<organism evidence="1 2">
    <name type="scientific">Anopheles albimanus</name>
    <name type="common">New world malaria mosquito</name>
    <dbReference type="NCBI Taxonomy" id="7167"/>
    <lineage>
        <taxon>Eukaryota</taxon>
        <taxon>Metazoa</taxon>
        <taxon>Ecdysozoa</taxon>
        <taxon>Arthropoda</taxon>
        <taxon>Hexapoda</taxon>
        <taxon>Insecta</taxon>
        <taxon>Pterygota</taxon>
        <taxon>Neoptera</taxon>
        <taxon>Endopterygota</taxon>
        <taxon>Diptera</taxon>
        <taxon>Nematocera</taxon>
        <taxon>Culicoidea</taxon>
        <taxon>Culicidae</taxon>
        <taxon>Anophelinae</taxon>
        <taxon>Anopheles</taxon>
    </lineage>
</organism>
<proteinExistence type="predicted"/>
<sequence>MKIPCAYLYTRSERCVSAVSLIRCRCAGHAMMSNSDRNSDNVCLLCGARIRC</sequence>
<evidence type="ECO:0000313" key="2">
    <source>
        <dbReference type="Proteomes" id="UP000069272"/>
    </source>
</evidence>
<dbReference type="VEuPathDB" id="VectorBase:AALB014725"/>
<keyword evidence="2" id="KW-1185">Reference proteome</keyword>
<evidence type="ECO:0000313" key="1">
    <source>
        <dbReference type="EnsemblMetazoa" id="AALB014725-PA"/>
    </source>
</evidence>
<dbReference type="Proteomes" id="UP000069272">
    <property type="component" value="Chromosome 2L"/>
</dbReference>
<reference evidence="1" key="2">
    <citation type="submission" date="2022-08" db="UniProtKB">
        <authorList>
            <consortium name="EnsemblMetazoa"/>
        </authorList>
    </citation>
    <scope>IDENTIFICATION</scope>
    <source>
        <strain evidence="1">STECLA/ALBI9_A</strain>
    </source>
</reference>